<reference evidence="8 9" key="1">
    <citation type="submission" date="2024-06" db="EMBL/GenBank/DDBJ databases">
        <title>Sorghum-associated microbial communities from plants grown in Nebraska, USA.</title>
        <authorList>
            <person name="Schachtman D."/>
        </authorList>
    </citation>
    <scope>NUCLEOTIDE SEQUENCE [LARGE SCALE GENOMIC DNA]</scope>
    <source>
        <strain evidence="8 9">2857</strain>
    </source>
</reference>
<feature type="active site" evidence="5">
    <location>
        <position position="40"/>
    </location>
</feature>
<proteinExistence type="inferred from homology"/>
<organism evidence="8 9">
    <name type="scientific">Conyzicola nivalis</name>
    <dbReference type="NCBI Taxonomy" id="1477021"/>
    <lineage>
        <taxon>Bacteria</taxon>
        <taxon>Bacillati</taxon>
        <taxon>Actinomycetota</taxon>
        <taxon>Actinomycetes</taxon>
        <taxon>Micrococcales</taxon>
        <taxon>Microbacteriaceae</taxon>
        <taxon>Conyzicola</taxon>
    </lineage>
</organism>
<feature type="active site" evidence="5">
    <location>
        <position position="22"/>
    </location>
</feature>
<evidence type="ECO:0000313" key="9">
    <source>
        <dbReference type="Proteomes" id="UP001549257"/>
    </source>
</evidence>
<comment type="similarity">
    <text evidence="1 6">Belongs to the acylphosphatase family.</text>
</comment>
<dbReference type="Pfam" id="PF00708">
    <property type="entry name" value="Acylphosphatase"/>
    <property type="match status" value="1"/>
</dbReference>
<evidence type="ECO:0000313" key="8">
    <source>
        <dbReference type="EMBL" id="MET4581198.1"/>
    </source>
</evidence>
<dbReference type="InterPro" id="IPR001792">
    <property type="entry name" value="Acylphosphatase-like_dom"/>
</dbReference>
<evidence type="ECO:0000256" key="1">
    <source>
        <dbReference type="ARBA" id="ARBA00005614"/>
    </source>
</evidence>
<evidence type="ECO:0000256" key="6">
    <source>
        <dbReference type="RuleBase" id="RU004168"/>
    </source>
</evidence>
<keyword evidence="9" id="KW-1185">Reference proteome</keyword>
<dbReference type="Proteomes" id="UP001549257">
    <property type="component" value="Unassembled WGS sequence"/>
</dbReference>
<dbReference type="InterPro" id="IPR036046">
    <property type="entry name" value="Acylphosphatase-like_dom_sf"/>
</dbReference>
<feature type="domain" description="Acylphosphatase-like" evidence="7">
    <location>
        <begin position="7"/>
        <end position="92"/>
    </location>
</feature>
<accession>A0ABV2QJG7</accession>
<dbReference type="PANTHER" id="PTHR47268:SF4">
    <property type="entry name" value="ACYLPHOSPHATASE"/>
    <property type="match status" value="1"/>
</dbReference>
<keyword evidence="5 8" id="KW-0378">Hydrolase</keyword>
<dbReference type="InterPro" id="IPR020456">
    <property type="entry name" value="Acylphosphatase"/>
</dbReference>
<gene>
    <name evidence="8" type="ORF">ABIE21_000688</name>
</gene>
<evidence type="ECO:0000256" key="2">
    <source>
        <dbReference type="ARBA" id="ARBA00012150"/>
    </source>
</evidence>
<evidence type="ECO:0000256" key="5">
    <source>
        <dbReference type="PROSITE-ProRule" id="PRU00520"/>
    </source>
</evidence>
<comment type="caution">
    <text evidence="8">The sequence shown here is derived from an EMBL/GenBank/DDBJ whole genome shotgun (WGS) entry which is preliminary data.</text>
</comment>
<dbReference type="PROSITE" id="PS51160">
    <property type="entry name" value="ACYLPHOSPHATASE_3"/>
    <property type="match status" value="1"/>
</dbReference>
<dbReference type="InterPro" id="IPR017968">
    <property type="entry name" value="Acylphosphatase_CS"/>
</dbReference>
<dbReference type="EMBL" id="JBEPSJ010000001">
    <property type="protein sequence ID" value="MET4581198.1"/>
    <property type="molecule type" value="Genomic_DNA"/>
</dbReference>
<sequence length="92" mass="9718">MRVLPVRRRAVVSGVVQGVGFRWSARAEAQRLGVTGFARNRPDATVEVEAEGPPAAVAAFVSWLKKGPPSARVSSVELSDLSPLGSTEFDVG</sequence>
<dbReference type="RefSeq" id="WP_354023384.1">
    <property type="nucleotide sequence ID" value="NZ_JBEPSJ010000001.1"/>
</dbReference>
<dbReference type="EC" id="3.6.1.7" evidence="2 5"/>
<evidence type="ECO:0000256" key="4">
    <source>
        <dbReference type="ARBA" id="ARBA00047645"/>
    </source>
</evidence>
<name>A0ABV2QJG7_9MICO</name>
<dbReference type="GO" id="GO:0003998">
    <property type="term" value="F:acylphosphatase activity"/>
    <property type="evidence" value="ECO:0007669"/>
    <property type="project" value="UniProtKB-EC"/>
</dbReference>
<dbReference type="PANTHER" id="PTHR47268">
    <property type="entry name" value="ACYLPHOSPHATASE"/>
    <property type="match status" value="1"/>
</dbReference>
<comment type="catalytic activity">
    <reaction evidence="4 5">
        <text>an acyl phosphate + H2O = a carboxylate + phosphate + H(+)</text>
        <dbReference type="Rhea" id="RHEA:14965"/>
        <dbReference type="ChEBI" id="CHEBI:15377"/>
        <dbReference type="ChEBI" id="CHEBI:15378"/>
        <dbReference type="ChEBI" id="CHEBI:29067"/>
        <dbReference type="ChEBI" id="CHEBI:43474"/>
        <dbReference type="ChEBI" id="CHEBI:59918"/>
        <dbReference type="EC" id="3.6.1.7"/>
    </reaction>
</comment>
<dbReference type="SUPFAM" id="SSF54975">
    <property type="entry name" value="Acylphosphatase/BLUF domain-like"/>
    <property type="match status" value="1"/>
</dbReference>
<evidence type="ECO:0000256" key="3">
    <source>
        <dbReference type="ARBA" id="ARBA00015991"/>
    </source>
</evidence>
<dbReference type="Gene3D" id="3.30.70.100">
    <property type="match status" value="1"/>
</dbReference>
<evidence type="ECO:0000259" key="7">
    <source>
        <dbReference type="PROSITE" id="PS51160"/>
    </source>
</evidence>
<protein>
    <recommendedName>
        <fullName evidence="3 5">acylphosphatase</fullName>
        <ecNumber evidence="2 5">3.6.1.7</ecNumber>
    </recommendedName>
</protein>
<dbReference type="PROSITE" id="PS00150">
    <property type="entry name" value="ACYLPHOSPHATASE_1"/>
    <property type="match status" value="1"/>
</dbReference>